<organism evidence="2 3">
    <name type="scientific">Pseudomonas japonica</name>
    <dbReference type="NCBI Taxonomy" id="256466"/>
    <lineage>
        <taxon>Bacteria</taxon>
        <taxon>Pseudomonadati</taxon>
        <taxon>Pseudomonadota</taxon>
        <taxon>Gammaproteobacteria</taxon>
        <taxon>Pseudomonadales</taxon>
        <taxon>Pseudomonadaceae</taxon>
        <taxon>Pseudomonas</taxon>
    </lineage>
</organism>
<sequence length="423" mass="47990">MKVFLDDLRPAPPGWTRAYWPDEVIGLLESGRVTALSLDHDLGDDNRGTGYDVLVWIERAVALHGFKPPTLLIHSANPVAARRRALAVSAIDRLRAGAERCDTQIIPAAKMPPHGRNDPMEDLELLARLEQHETFGVAMVQRITGFGHQRATEVVGRLEAAGAIQRDHALSQWRALKPREQLRALYEQHKTSLQGLQDLPSGKIEPLILMDVPQGWASAGQRVLIVGQETLGWDFQPGDYYDWPYAPITRLEEFLAQPDSVEAMMHGYRAFEFARYQPGNFNSPFWRAHRRVRQAIGEEETGFDTQVLYTNLFKTAVDEKSIVKNGTWEEADSVWRISAGLLTREIEILKPDAVIFFTGPDYDRYLELEFAGLEWGMVGEHRQRRFSKLTHGALPAKAWRTYHPGYLSRGHWHLLEEICAGLV</sequence>
<name>A0A239JDA3_9PSED</name>
<keyword evidence="3" id="KW-1185">Reference proteome</keyword>
<evidence type="ECO:0000313" key="2">
    <source>
        <dbReference type="EMBL" id="SNT04026.1"/>
    </source>
</evidence>
<dbReference type="RefSeq" id="WP_245655667.1">
    <property type="nucleotide sequence ID" value="NZ_FZOL01000022.1"/>
</dbReference>
<dbReference type="EMBL" id="FZOL01000022">
    <property type="protein sequence ID" value="SNT04026.1"/>
    <property type="molecule type" value="Genomic_DNA"/>
</dbReference>
<dbReference type="AlphaFoldDB" id="A0A239JDA3"/>
<accession>A0A239JDA3</accession>
<reference evidence="3" key="1">
    <citation type="submission" date="2017-06" db="EMBL/GenBank/DDBJ databases">
        <authorList>
            <person name="Varghese N."/>
            <person name="Submissions S."/>
        </authorList>
    </citation>
    <scope>NUCLEOTIDE SEQUENCE [LARGE SCALE GENOMIC DNA]</scope>
    <source>
        <strain evidence="3">DSM 22348</strain>
    </source>
</reference>
<feature type="domain" description="Cyclic-phosphate processing Receiver" evidence="1">
    <location>
        <begin position="1"/>
        <end position="83"/>
    </location>
</feature>
<evidence type="ECO:0000259" key="1">
    <source>
        <dbReference type="Pfam" id="PF20274"/>
    </source>
</evidence>
<dbReference type="InterPro" id="IPR046909">
    <property type="entry name" value="cREC_REC"/>
</dbReference>
<dbReference type="Proteomes" id="UP000198407">
    <property type="component" value="Unassembled WGS sequence"/>
</dbReference>
<gene>
    <name evidence="2" type="ORF">SAMN05444352_1222</name>
</gene>
<proteinExistence type="predicted"/>
<protein>
    <submittedName>
        <fullName evidence="2">Uracil DNA glycosylase superfamily protein</fullName>
    </submittedName>
</protein>
<dbReference type="Pfam" id="PF20274">
    <property type="entry name" value="cREC_REC"/>
    <property type="match status" value="1"/>
</dbReference>
<evidence type="ECO:0000313" key="3">
    <source>
        <dbReference type="Proteomes" id="UP000198407"/>
    </source>
</evidence>